<accession>A0ABR6JI96</accession>
<dbReference type="PANTHER" id="PTHR42776:SF28">
    <property type="entry name" value="GLUTAMYL ENDOPEPTIDASE, CHLOROPLASTIC-RELATED"/>
    <property type="match status" value="1"/>
</dbReference>
<dbReference type="InterPro" id="IPR011042">
    <property type="entry name" value="6-blade_b-propeller_TolB-like"/>
</dbReference>
<organism evidence="5 6">
    <name type="scientific">Xanthomonas cannabis</name>
    <dbReference type="NCBI Taxonomy" id="1885674"/>
    <lineage>
        <taxon>Bacteria</taxon>
        <taxon>Pseudomonadati</taxon>
        <taxon>Pseudomonadota</taxon>
        <taxon>Gammaproteobacteria</taxon>
        <taxon>Lysobacterales</taxon>
        <taxon>Lysobacteraceae</taxon>
        <taxon>Xanthomonas</taxon>
    </lineage>
</organism>
<feature type="region of interest" description="Disordered" evidence="2">
    <location>
        <begin position="446"/>
        <end position="467"/>
    </location>
</feature>
<keyword evidence="5" id="KW-0031">Aminopeptidase</keyword>
<keyword evidence="5" id="KW-0645">Protease</keyword>
<evidence type="ECO:0000256" key="2">
    <source>
        <dbReference type="SAM" id="MobiDB-lite"/>
    </source>
</evidence>
<dbReference type="InterPro" id="IPR029058">
    <property type="entry name" value="AB_hydrolase_fold"/>
</dbReference>
<dbReference type="EMBL" id="JACHNS010000002">
    <property type="protein sequence ID" value="MBB4592522.1"/>
    <property type="molecule type" value="Genomic_DNA"/>
</dbReference>
<feature type="domain" description="Peptidase S9 prolyl oligopeptidase catalytic" evidence="4">
    <location>
        <begin position="674"/>
        <end position="714"/>
    </location>
</feature>
<dbReference type="SUPFAM" id="SSF82171">
    <property type="entry name" value="DPP6 N-terminal domain-like"/>
    <property type="match status" value="1"/>
</dbReference>
<comment type="caution">
    <text evidence="5">The sequence shown here is derived from an EMBL/GenBank/DDBJ whole genome shotgun (WGS) entry which is preliminary data.</text>
</comment>
<feature type="chain" id="PRO_5046225272" evidence="3">
    <location>
        <begin position="32"/>
        <end position="855"/>
    </location>
</feature>
<dbReference type="SUPFAM" id="SSF53474">
    <property type="entry name" value="alpha/beta-Hydrolases"/>
    <property type="match status" value="1"/>
</dbReference>
<dbReference type="Gene3D" id="2.120.10.30">
    <property type="entry name" value="TolB, C-terminal domain"/>
    <property type="match status" value="1"/>
</dbReference>
<feature type="signal peptide" evidence="3">
    <location>
        <begin position="1"/>
        <end position="31"/>
    </location>
</feature>
<dbReference type="InterPro" id="IPR001375">
    <property type="entry name" value="Peptidase_S9_cat"/>
</dbReference>
<dbReference type="PANTHER" id="PTHR42776">
    <property type="entry name" value="SERINE PEPTIDASE S9 FAMILY MEMBER"/>
    <property type="match status" value="1"/>
</dbReference>
<keyword evidence="3" id="KW-0732">Signal</keyword>
<protein>
    <submittedName>
        <fullName evidence="5">Dipeptidyl aminopeptidase/acylaminoacyl peptidase</fullName>
    </submittedName>
</protein>
<evidence type="ECO:0000313" key="5">
    <source>
        <dbReference type="EMBL" id="MBB4592522.1"/>
    </source>
</evidence>
<dbReference type="Proteomes" id="UP000554726">
    <property type="component" value="Unassembled WGS sequence"/>
</dbReference>
<proteinExistence type="predicted"/>
<evidence type="ECO:0000313" key="6">
    <source>
        <dbReference type="Proteomes" id="UP000554726"/>
    </source>
</evidence>
<keyword evidence="6" id="KW-1185">Reference proteome</keyword>
<dbReference type="Gene3D" id="3.40.50.1820">
    <property type="entry name" value="alpha/beta hydrolase"/>
    <property type="match status" value="1"/>
</dbReference>
<evidence type="ECO:0000256" key="1">
    <source>
        <dbReference type="ARBA" id="ARBA00022801"/>
    </source>
</evidence>
<name>A0ABR6JI96_9XANT</name>
<keyword evidence="1" id="KW-0378">Hydrolase</keyword>
<evidence type="ECO:0000259" key="4">
    <source>
        <dbReference type="Pfam" id="PF00326"/>
    </source>
</evidence>
<dbReference type="GO" id="GO:0004177">
    <property type="term" value="F:aminopeptidase activity"/>
    <property type="evidence" value="ECO:0007669"/>
    <property type="project" value="UniProtKB-KW"/>
</dbReference>
<evidence type="ECO:0000256" key="3">
    <source>
        <dbReference type="SAM" id="SignalP"/>
    </source>
</evidence>
<reference evidence="5 6" key="1">
    <citation type="submission" date="2020-08" db="EMBL/GenBank/DDBJ databases">
        <title>Studying the diversity of plant-associated saprophytic bacteria and their role in host health and plant-pathogen interactions.</title>
        <authorList>
            <person name="Potnis N."/>
        </authorList>
    </citation>
    <scope>NUCLEOTIDE SEQUENCE [LARGE SCALE GENOMIC DNA]</scope>
    <source>
        <strain evidence="5 6">F16</strain>
    </source>
</reference>
<dbReference type="Pfam" id="PF00326">
    <property type="entry name" value="Peptidase_S9"/>
    <property type="match status" value="1"/>
</dbReference>
<feature type="compositionally biased region" description="Basic and acidic residues" evidence="2">
    <location>
        <begin position="778"/>
        <end position="791"/>
    </location>
</feature>
<gene>
    <name evidence="5" type="ORF">FHR60_001162</name>
</gene>
<sequence>MQEKPHAQGWRQHTWALAGALALGAPVLAMAAGPAAGATVTQPGAAAGSAYQLPSKALQAVVDAPRAPLLQLSPKRDLAAMLQLPALPDIAEVAQPELKLAGLRIHPKTFAASRFSFASKLWLLSVADGGERQIAGLPSPLSLATSSWSPDQRYLAFRREDASSGANELWLVDVAAGQARRLVTGLNTTVDDELRWLPDGSGLLLQQQVAGQGAPPTRDATPAGPAIQQTSAAAGVRSLPTYQDLLRNEADARVFEYYATGQPIIVTLSGQVRPIAAPGIHLNLSVSPDGRYILSERAERPFSYLVPADNFPRRIEVLDLQGKLVRQIAQLPLVEGLPTGNDAVPTGVRDIAWRHDAPATLVWAEAQDGGDPARESTIRDAVRMQAAPFNRAPVTLAQLGSRFDGIQWGRGDLAIVSESWWKTRRTKQWRIAPDQPQRAPDLLWDRSSQDRYKDPGTPATAADGKGRALLQTSSDGNSLFLLGKGASPEGDRPFVDRFDLRSKQATRLFHSQAPTYSAPLALLDAQATQLLLSRESPEEPANYVVQTLGDGAAAPRALTHFAHPLPQLRGVQKEQIRYKRADGVDLTATLLLPPGYDPKRDGPRPLLMWAYPGEFKSADTASQVTDSPYRFNAISYWGPQAFLAIGYVVLNNPTMPIVGEGDAEPNDTYVPQLIADAQAAVDEVVRRGVTDRQHIAIGGHSYGAFMTANLLAHTPVQGRHRAQRRLQPYAHPVRVPGRRAQLLAGATGVPGDVAVQLCRQDQGPAAADPRPGRQQHRHLPDPERAHVRRDQGPGWHRAAGDAAQRIACLPRTAIDHADAGRKRAVVEGQCRRAGEGDWRHAHALTGGAPAPVGAR</sequence>
<feature type="region of interest" description="Disordered" evidence="2">
    <location>
        <begin position="762"/>
        <end position="799"/>
    </location>
</feature>